<dbReference type="SMART" id="SM00388">
    <property type="entry name" value="HisKA"/>
    <property type="match status" value="1"/>
</dbReference>
<keyword evidence="8" id="KW-0547">Nucleotide-binding</keyword>
<dbReference type="AlphaFoldDB" id="C6CD87"/>
<evidence type="ECO:0000256" key="3">
    <source>
        <dbReference type="ARBA" id="ARBA00012438"/>
    </source>
</evidence>
<evidence type="ECO:0000256" key="10">
    <source>
        <dbReference type="ARBA" id="ARBA00022840"/>
    </source>
</evidence>
<dbReference type="InterPro" id="IPR003594">
    <property type="entry name" value="HATPase_dom"/>
</dbReference>
<reference evidence="19" key="1">
    <citation type="submission" date="2009-06" db="EMBL/GenBank/DDBJ databases">
        <title>Complete sequence of Dickeya dadantii Ech703.</title>
        <authorList>
            <consortium name="US DOE Joint Genome Institute"/>
            <person name="Lucas S."/>
            <person name="Copeland A."/>
            <person name="Lapidus A."/>
            <person name="Glavina del Rio T."/>
            <person name="Dalin E."/>
            <person name="Tice H."/>
            <person name="Bruce D."/>
            <person name="Goodwin L."/>
            <person name="Pitluck S."/>
            <person name="Chertkov O."/>
            <person name="Brettin T."/>
            <person name="Detter J.C."/>
            <person name="Han C."/>
            <person name="Larimer F."/>
            <person name="Land M."/>
            <person name="Hauser L."/>
            <person name="Kyrpides N."/>
            <person name="Mikhailova N."/>
            <person name="Balakrishnan V."/>
            <person name="Glasner J."/>
            <person name="Perna N.T."/>
        </authorList>
    </citation>
    <scope>NUCLEOTIDE SEQUENCE [LARGE SCALE GENOMIC DNA]</scope>
    <source>
        <strain evidence="19">Ech703</strain>
    </source>
</reference>
<dbReference type="InterPro" id="IPR036097">
    <property type="entry name" value="HisK_dim/P_sf"/>
</dbReference>
<dbReference type="PROSITE" id="PS50109">
    <property type="entry name" value="HIS_KIN"/>
    <property type="match status" value="1"/>
</dbReference>
<evidence type="ECO:0000256" key="9">
    <source>
        <dbReference type="ARBA" id="ARBA00022777"/>
    </source>
</evidence>
<protein>
    <recommendedName>
        <fullName evidence="3">histidine kinase</fullName>
        <ecNumber evidence="3">2.7.13.3</ecNumber>
    </recommendedName>
</protein>
<dbReference type="HOGENOM" id="CLU_000445_89_27_6"/>
<gene>
    <name evidence="19" type="ordered locus">Dd703_3194</name>
</gene>
<dbReference type="SUPFAM" id="SSF158472">
    <property type="entry name" value="HAMP domain-like"/>
    <property type="match status" value="1"/>
</dbReference>
<evidence type="ECO:0000256" key="4">
    <source>
        <dbReference type="ARBA" id="ARBA00022475"/>
    </source>
</evidence>
<dbReference type="SUPFAM" id="SSF55874">
    <property type="entry name" value="ATPase domain of HSP90 chaperone/DNA topoisomerase II/histidine kinase"/>
    <property type="match status" value="1"/>
</dbReference>
<organism evidence="19 20">
    <name type="scientific">Musicola paradisiaca (strain Ech703)</name>
    <name type="common">Dickeya paradisiaca</name>
    <name type="synonym">Dickeya dadantii</name>
    <dbReference type="NCBI Taxonomy" id="579405"/>
    <lineage>
        <taxon>Bacteria</taxon>
        <taxon>Pseudomonadati</taxon>
        <taxon>Pseudomonadota</taxon>
        <taxon>Gammaproteobacteria</taxon>
        <taxon>Enterobacterales</taxon>
        <taxon>Pectobacteriaceae</taxon>
        <taxon>Musicola</taxon>
    </lineage>
</organism>
<dbReference type="PROSITE" id="PS50885">
    <property type="entry name" value="HAMP"/>
    <property type="match status" value="1"/>
</dbReference>
<keyword evidence="11 16" id="KW-1133">Transmembrane helix</keyword>
<evidence type="ECO:0000256" key="5">
    <source>
        <dbReference type="ARBA" id="ARBA00022553"/>
    </source>
</evidence>
<proteinExistence type="predicted"/>
<dbReference type="GO" id="GO:0005886">
    <property type="term" value="C:plasma membrane"/>
    <property type="evidence" value="ECO:0007669"/>
    <property type="project" value="UniProtKB-SubCell"/>
</dbReference>
<dbReference type="EMBL" id="CP001654">
    <property type="protein sequence ID" value="ACS86958.1"/>
    <property type="molecule type" value="Genomic_DNA"/>
</dbReference>
<dbReference type="Pfam" id="PF00672">
    <property type="entry name" value="HAMP"/>
    <property type="match status" value="1"/>
</dbReference>
<dbReference type="InterPro" id="IPR003660">
    <property type="entry name" value="HAMP_dom"/>
</dbReference>
<dbReference type="RefSeq" id="WP_015854858.1">
    <property type="nucleotide sequence ID" value="NC_012880.1"/>
</dbReference>
<evidence type="ECO:0000256" key="11">
    <source>
        <dbReference type="ARBA" id="ARBA00022989"/>
    </source>
</evidence>
<dbReference type="Pfam" id="PF00512">
    <property type="entry name" value="HisKA"/>
    <property type="match status" value="1"/>
</dbReference>
<feature type="transmembrane region" description="Helical" evidence="16">
    <location>
        <begin position="184"/>
        <end position="203"/>
    </location>
</feature>
<dbReference type="KEGG" id="dda:Dd703_3194"/>
<dbReference type="EC" id="2.7.13.3" evidence="3"/>
<evidence type="ECO:0000256" key="13">
    <source>
        <dbReference type="ARBA" id="ARBA00023136"/>
    </source>
</evidence>
<evidence type="ECO:0000256" key="1">
    <source>
        <dbReference type="ARBA" id="ARBA00000085"/>
    </source>
</evidence>
<keyword evidence="6" id="KW-0808">Transferase</keyword>
<evidence type="ECO:0000259" key="18">
    <source>
        <dbReference type="PROSITE" id="PS50885"/>
    </source>
</evidence>
<keyword evidence="4" id="KW-1003">Cell membrane</keyword>
<dbReference type="Gene3D" id="1.10.8.500">
    <property type="entry name" value="HAMP domain in histidine kinase"/>
    <property type="match status" value="1"/>
</dbReference>
<keyword evidence="12" id="KW-0902">Two-component regulatory system</keyword>
<dbReference type="Proteomes" id="UP000002734">
    <property type="component" value="Chromosome"/>
</dbReference>
<evidence type="ECO:0000313" key="19">
    <source>
        <dbReference type="EMBL" id="ACS86958.1"/>
    </source>
</evidence>
<keyword evidence="10" id="KW-0067">ATP-binding</keyword>
<accession>C6CD87</accession>
<feature type="domain" description="HAMP" evidence="18">
    <location>
        <begin position="201"/>
        <end position="256"/>
    </location>
</feature>
<dbReference type="GO" id="GO:0005524">
    <property type="term" value="F:ATP binding"/>
    <property type="evidence" value="ECO:0007669"/>
    <property type="project" value="UniProtKB-KW"/>
</dbReference>
<feature type="transmembrane region" description="Helical" evidence="16">
    <location>
        <begin position="6"/>
        <end position="28"/>
    </location>
</feature>
<evidence type="ECO:0000256" key="6">
    <source>
        <dbReference type="ARBA" id="ARBA00022679"/>
    </source>
</evidence>
<evidence type="ECO:0000313" key="20">
    <source>
        <dbReference type="Proteomes" id="UP000002734"/>
    </source>
</evidence>
<dbReference type="SMART" id="SM00387">
    <property type="entry name" value="HATPase_c"/>
    <property type="match status" value="1"/>
</dbReference>
<feature type="region of interest" description="Disordered" evidence="15">
    <location>
        <begin position="105"/>
        <end position="136"/>
    </location>
</feature>
<evidence type="ECO:0000256" key="7">
    <source>
        <dbReference type="ARBA" id="ARBA00022692"/>
    </source>
</evidence>
<keyword evidence="20" id="KW-1185">Reference proteome</keyword>
<dbReference type="eggNOG" id="COG2205">
    <property type="taxonomic scope" value="Bacteria"/>
</dbReference>
<keyword evidence="5" id="KW-0597">Phosphoprotein</keyword>
<keyword evidence="13 16" id="KW-0472">Membrane</keyword>
<evidence type="ECO:0000256" key="15">
    <source>
        <dbReference type="SAM" id="MobiDB-lite"/>
    </source>
</evidence>
<evidence type="ECO:0000259" key="17">
    <source>
        <dbReference type="PROSITE" id="PS50109"/>
    </source>
</evidence>
<evidence type="ECO:0000256" key="2">
    <source>
        <dbReference type="ARBA" id="ARBA00004651"/>
    </source>
</evidence>
<dbReference type="PANTHER" id="PTHR45528:SF1">
    <property type="entry name" value="SENSOR HISTIDINE KINASE CPXA"/>
    <property type="match status" value="1"/>
</dbReference>
<keyword evidence="7 16" id="KW-0812">Transmembrane</keyword>
<dbReference type="SUPFAM" id="SSF47384">
    <property type="entry name" value="Homodimeric domain of signal transducing histidine kinase"/>
    <property type="match status" value="1"/>
</dbReference>
<dbReference type="Gene3D" id="3.30.565.10">
    <property type="entry name" value="Histidine kinase-like ATPase, C-terminal domain"/>
    <property type="match status" value="1"/>
</dbReference>
<dbReference type="Pfam" id="PF02518">
    <property type="entry name" value="HATPase_c"/>
    <property type="match status" value="1"/>
</dbReference>
<dbReference type="CDD" id="cd06225">
    <property type="entry name" value="HAMP"/>
    <property type="match status" value="1"/>
</dbReference>
<dbReference type="InterPro" id="IPR003661">
    <property type="entry name" value="HisK_dim/P_dom"/>
</dbReference>
<name>C6CD87_MUSP7</name>
<dbReference type="CDD" id="cd00082">
    <property type="entry name" value="HisKA"/>
    <property type="match status" value="1"/>
</dbReference>
<dbReference type="GO" id="GO:0000155">
    <property type="term" value="F:phosphorelay sensor kinase activity"/>
    <property type="evidence" value="ECO:0007669"/>
    <property type="project" value="InterPro"/>
</dbReference>
<feature type="domain" description="Histidine kinase" evidence="17">
    <location>
        <begin position="264"/>
        <end position="476"/>
    </location>
</feature>
<comment type="subcellular location">
    <subcellularLocation>
        <location evidence="2">Cell membrane</location>
        <topology evidence="2">Multi-pass membrane protein</topology>
    </subcellularLocation>
</comment>
<evidence type="ECO:0000256" key="8">
    <source>
        <dbReference type="ARBA" id="ARBA00022741"/>
    </source>
</evidence>
<dbReference type="InterPro" id="IPR050398">
    <property type="entry name" value="HssS/ArlS-like"/>
</dbReference>
<sequence>MHGRLFWKILLGLWLTFFLISQLLWVGFSFYGERDGNQPPEVRLGRQVIALQLSLAVQALHSGGMAALSEEMSSWPEASRRYISIFPIDEDEDFYAPEAPEHDLLMAPMPPPGGEPGAMGQRPPPDNAPARNDGLSDTTTTQVVQLADGQRYLVRFNVDRWRHDLMPDRGTAPVPFFLHLPPPMIWLGGLGGLLFSWLMAWNLTRPLSQLRGGFDRVSQGDLSVRLFPAMRRRHDEISDVARDFDAMAGRLAVLVDAREQLLHDVSHELRSPLARLQLAIGLARQNQDNVENSLQRIEREAERMDKMIGELLTLSRAENAAGNNEEYFDLLGLVNAVVNDARYEAQVPGVHIVLSTGEYDDYTVKGAAELIRRALDNIVRNALRFSGQGMQVSVMLSRSEHEWTIGVADQGPGVEESKLSSIFDPFMRIDSPQSGKGYGLGLAIARKAVLAHGGRIEAENRESGGLLIRICLPIWQSLDN</sequence>
<feature type="coiled-coil region" evidence="14">
    <location>
        <begin position="280"/>
        <end position="314"/>
    </location>
</feature>
<evidence type="ECO:0000256" key="12">
    <source>
        <dbReference type="ARBA" id="ARBA00023012"/>
    </source>
</evidence>
<dbReference type="InterPro" id="IPR036890">
    <property type="entry name" value="HATPase_C_sf"/>
</dbReference>
<dbReference type="PANTHER" id="PTHR45528">
    <property type="entry name" value="SENSOR HISTIDINE KINASE CPXA"/>
    <property type="match status" value="1"/>
</dbReference>
<dbReference type="InterPro" id="IPR004358">
    <property type="entry name" value="Sig_transdc_His_kin-like_C"/>
</dbReference>
<dbReference type="Gene3D" id="1.10.287.130">
    <property type="match status" value="1"/>
</dbReference>
<evidence type="ECO:0000256" key="14">
    <source>
        <dbReference type="SAM" id="Coils"/>
    </source>
</evidence>
<keyword evidence="9 19" id="KW-0418">Kinase</keyword>
<keyword evidence="14" id="KW-0175">Coiled coil</keyword>
<dbReference type="PRINTS" id="PR00344">
    <property type="entry name" value="BCTRLSENSOR"/>
</dbReference>
<comment type="catalytic activity">
    <reaction evidence="1">
        <text>ATP + protein L-histidine = ADP + protein N-phospho-L-histidine.</text>
        <dbReference type="EC" id="2.7.13.3"/>
    </reaction>
</comment>
<dbReference type="InterPro" id="IPR005467">
    <property type="entry name" value="His_kinase_dom"/>
</dbReference>
<dbReference type="SMART" id="SM00304">
    <property type="entry name" value="HAMP"/>
    <property type="match status" value="1"/>
</dbReference>
<dbReference type="STRING" id="579405.Dd703_3194"/>
<evidence type="ECO:0000256" key="16">
    <source>
        <dbReference type="SAM" id="Phobius"/>
    </source>
</evidence>